<comment type="caution">
    <text evidence="2">The sequence shown here is derived from an EMBL/GenBank/DDBJ whole genome shotgun (WGS) entry which is preliminary data.</text>
</comment>
<dbReference type="RefSeq" id="WP_379961773.1">
    <property type="nucleotide sequence ID" value="NZ_JAUYVI010000011.1"/>
</dbReference>
<reference evidence="3" key="1">
    <citation type="submission" date="2023-08" db="EMBL/GenBank/DDBJ databases">
        <title>Rhodospirillaceae gen. nov., a novel taxon isolated from the Yangtze River Yuezi River estuary sludge.</title>
        <authorList>
            <person name="Ruan L."/>
        </authorList>
    </citation>
    <scope>NUCLEOTIDE SEQUENCE [LARGE SCALE GENOMIC DNA]</scope>
    <source>
        <strain evidence="3">R-7</strain>
    </source>
</reference>
<dbReference type="SUPFAM" id="SSF52821">
    <property type="entry name" value="Rhodanese/Cell cycle control phosphatase"/>
    <property type="match status" value="1"/>
</dbReference>
<sequence>MSFALPAFAEVPEPAGYREDNYRADVPATLKGATVLDAKQLHALMAQEAVAVIDVLPQPPRPAELPATTLWHPPARHDIPGSIWLANVGFGGLSAEMDAYFKQALDGISFGRKDRKLVFYCEAKCWMSWNAAKRALEYGYTSVYWFPGGMQDWTAAGYPTLLNAPIPVK</sequence>
<evidence type="ECO:0000313" key="3">
    <source>
        <dbReference type="Proteomes" id="UP001230156"/>
    </source>
</evidence>
<accession>A0ABU0YUP2</accession>
<dbReference type="NCBIfam" id="TIGR03865">
    <property type="entry name" value="PQQ_CXXCW"/>
    <property type="match status" value="1"/>
</dbReference>
<gene>
    <name evidence="2" type="ORF">Q8A70_27280</name>
</gene>
<evidence type="ECO:0000259" key="1">
    <source>
        <dbReference type="PROSITE" id="PS50206"/>
    </source>
</evidence>
<protein>
    <submittedName>
        <fullName evidence="2">PQQ-dependent catabolism-associated CXXCW motif protein</fullName>
    </submittedName>
</protein>
<keyword evidence="3" id="KW-1185">Reference proteome</keyword>
<proteinExistence type="predicted"/>
<dbReference type="InterPro" id="IPR036873">
    <property type="entry name" value="Rhodanese-like_dom_sf"/>
</dbReference>
<name>A0ABU0YUP2_9PROT</name>
<dbReference type="Gene3D" id="3.40.250.10">
    <property type="entry name" value="Rhodanese-like domain"/>
    <property type="match status" value="1"/>
</dbReference>
<dbReference type="Proteomes" id="UP001230156">
    <property type="component" value="Unassembled WGS sequence"/>
</dbReference>
<dbReference type="InterPro" id="IPR022376">
    <property type="entry name" value="PQQ_CXXCW"/>
</dbReference>
<dbReference type="EMBL" id="JAUYVI010000011">
    <property type="protein sequence ID" value="MDQ7251419.1"/>
    <property type="molecule type" value="Genomic_DNA"/>
</dbReference>
<evidence type="ECO:0000313" key="2">
    <source>
        <dbReference type="EMBL" id="MDQ7251419.1"/>
    </source>
</evidence>
<dbReference type="InterPro" id="IPR001763">
    <property type="entry name" value="Rhodanese-like_dom"/>
</dbReference>
<organism evidence="2 3">
    <name type="scientific">Dongia sedimenti</name>
    <dbReference type="NCBI Taxonomy" id="3064282"/>
    <lineage>
        <taxon>Bacteria</taxon>
        <taxon>Pseudomonadati</taxon>
        <taxon>Pseudomonadota</taxon>
        <taxon>Alphaproteobacteria</taxon>
        <taxon>Rhodospirillales</taxon>
        <taxon>Dongiaceae</taxon>
        <taxon>Dongia</taxon>
    </lineage>
</organism>
<dbReference type="CDD" id="cd00158">
    <property type="entry name" value="RHOD"/>
    <property type="match status" value="1"/>
</dbReference>
<feature type="domain" description="Rhodanese" evidence="1">
    <location>
        <begin position="79"/>
        <end position="162"/>
    </location>
</feature>
<dbReference type="Pfam" id="PF00581">
    <property type="entry name" value="Rhodanese"/>
    <property type="match status" value="1"/>
</dbReference>
<dbReference type="PROSITE" id="PS50206">
    <property type="entry name" value="RHODANESE_3"/>
    <property type="match status" value="1"/>
</dbReference>